<dbReference type="InterPro" id="IPR027417">
    <property type="entry name" value="P-loop_NTPase"/>
</dbReference>
<organism evidence="5 6">
    <name type="scientific">Glonium stellatum</name>
    <dbReference type="NCBI Taxonomy" id="574774"/>
    <lineage>
        <taxon>Eukaryota</taxon>
        <taxon>Fungi</taxon>
        <taxon>Dikarya</taxon>
        <taxon>Ascomycota</taxon>
        <taxon>Pezizomycotina</taxon>
        <taxon>Dothideomycetes</taxon>
        <taxon>Pleosporomycetidae</taxon>
        <taxon>Gloniales</taxon>
        <taxon>Gloniaceae</taxon>
        <taxon>Glonium</taxon>
    </lineage>
</organism>
<dbReference type="InterPro" id="IPR007111">
    <property type="entry name" value="NACHT_NTPase"/>
</dbReference>
<evidence type="ECO:0000313" key="6">
    <source>
        <dbReference type="Proteomes" id="UP000250140"/>
    </source>
</evidence>
<dbReference type="InterPro" id="IPR056884">
    <property type="entry name" value="NPHP3-like_N"/>
</dbReference>
<dbReference type="SUPFAM" id="SSF52540">
    <property type="entry name" value="P-loop containing nucleoside triphosphate hydrolases"/>
    <property type="match status" value="1"/>
</dbReference>
<feature type="repeat" description="WD" evidence="3">
    <location>
        <begin position="941"/>
        <end position="982"/>
    </location>
</feature>
<dbReference type="InterPro" id="IPR015943">
    <property type="entry name" value="WD40/YVTN_repeat-like_dom_sf"/>
</dbReference>
<accession>A0A8E2EP87</accession>
<dbReference type="OrthoDB" id="674604at2759"/>
<dbReference type="InterPro" id="IPR036322">
    <property type="entry name" value="WD40_repeat_dom_sf"/>
</dbReference>
<dbReference type="PROSITE" id="PS50082">
    <property type="entry name" value="WD_REPEATS_2"/>
    <property type="match status" value="3"/>
</dbReference>
<dbReference type="CDD" id="cd00200">
    <property type="entry name" value="WD40"/>
    <property type="match status" value="1"/>
</dbReference>
<dbReference type="Pfam" id="PF24809">
    <property type="entry name" value="DUF7708"/>
    <property type="match status" value="1"/>
</dbReference>
<dbReference type="InterPro" id="IPR001680">
    <property type="entry name" value="WD40_rpt"/>
</dbReference>
<reference evidence="5 6" key="1">
    <citation type="journal article" date="2016" name="Nat. Commun.">
        <title>Ectomycorrhizal ecology is imprinted in the genome of the dominant symbiotic fungus Cenococcum geophilum.</title>
        <authorList>
            <consortium name="DOE Joint Genome Institute"/>
            <person name="Peter M."/>
            <person name="Kohler A."/>
            <person name="Ohm R.A."/>
            <person name="Kuo A."/>
            <person name="Krutzmann J."/>
            <person name="Morin E."/>
            <person name="Arend M."/>
            <person name="Barry K.W."/>
            <person name="Binder M."/>
            <person name="Choi C."/>
            <person name="Clum A."/>
            <person name="Copeland A."/>
            <person name="Grisel N."/>
            <person name="Haridas S."/>
            <person name="Kipfer T."/>
            <person name="LaButti K."/>
            <person name="Lindquist E."/>
            <person name="Lipzen A."/>
            <person name="Maire R."/>
            <person name="Meier B."/>
            <person name="Mihaltcheva S."/>
            <person name="Molinier V."/>
            <person name="Murat C."/>
            <person name="Poggeler S."/>
            <person name="Quandt C.A."/>
            <person name="Sperisen C."/>
            <person name="Tritt A."/>
            <person name="Tisserant E."/>
            <person name="Crous P.W."/>
            <person name="Henrissat B."/>
            <person name="Nehls U."/>
            <person name="Egli S."/>
            <person name="Spatafora J.W."/>
            <person name="Grigoriev I.V."/>
            <person name="Martin F.M."/>
        </authorList>
    </citation>
    <scope>NUCLEOTIDE SEQUENCE [LARGE SCALE GENOMIC DNA]</scope>
    <source>
        <strain evidence="5 6">CBS 207.34</strain>
    </source>
</reference>
<evidence type="ECO:0000259" key="4">
    <source>
        <dbReference type="PROSITE" id="PS50837"/>
    </source>
</evidence>
<keyword evidence="1 3" id="KW-0853">WD repeat</keyword>
<feature type="repeat" description="WD" evidence="3">
    <location>
        <begin position="899"/>
        <end position="940"/>
    </location>
</feature>
<evidence type="ECO:0000256" key="2">
    <source>
        <dbReference type="ARBA" id="ARBA00022737"/>
    </source>
</evidence>
<dbReference type="Pfam" id="PF24883">
    <property type="entry name" value="NPHP3_N"/>
    <property type="match status" value="1"/>
</dbReference>
<dbReference type="AlphaFoldDB" id="A0A8E2EP87"/>
<sequence length="983" mass="110404">MIGTRLEFAHRLRRLFPHSSNSVGENDESVPSSSSAATAISVSPNAVLPTLSEARSPSCQIQSRAPVPNARSRHLLSKAIQLLKEHERAIIQKYILPSTVDVKSALKDVLDAVREKKKICNTKRWTFTIRGRIIRLKEEADKVVSWLDRFKQVGDIAAAVSESRQMAALLTGLQTALYTVHQLKAYIDYLQILPDTPTRTNFKNALIDLHVHLLQFLARAIRIYEKNSLSRAVDSFWKPEEVRDFEDKSNKLAARAEIKASNCDQTLSDCDRNKANQRKEQLQKVLEELKALQGIEESINILISKIDLAKLPCAEGAAFDSYADELDARCHPETRKDLLNQIREWAGDSHGKCIFWLNGMAGTGKSTISRTVAQSFADDGQLGASFFFKRGEGERGNASKFFTTITTQLVRTLPDIVPFVRDAIDNQPDIAAKSLKTQFEKLILRPLSQITQAYIQASPLVVVVDALDECEKEGDVRNLLYLLGQTQRLPTVHVRIFLTSRPKLPIRLGFKKMSPDAHQDVRLHEISPTTIQHDISVFLKDELAKIRKKFNHLHPTSSSLPLDWPGESKIQSLTQIASPLFIFAATMCRFVGDNRWNPKEQLAAVLEYQAASQASQLDRTYFPILEKLLLGLTNAQKERLIQEFQEIVGSIIVLADPLLIDSIRNLLRVSREMAERRLDSLHSVLSIPTNPASSIRLLHLSFREFLLDPEKRGNSVFWVDERKRNKILANRCLEHLTRPGCLTRNICSLESPGTLRTEINAQTIEKALPSDVQYACRYWVHHLECSSERIRDGDNVYVFLREHFLHWLEALSLIGKISDSIALIDTLRSLVDLLESISNSGKTIRLWNVATGKRTQQLKCQGRFNAITFSPNGELFASGSMGNTVRLWNVATGELVQQLQGHSDEVCAIAFSPNSQLLASASRDSTVRLWDVATKEQVQQLKGDSSATVLTSFSPNGQLLASASENGIIWLWAVVTGKQIQQL</sequence>
<dbReference type="EMBL" id="KV750965">
    <property type="protein sequence ID" value="OCL02377.1"/>
    <property type="molecule type" value="Genomic_DNA"/>
</dbReference>
<dbReference type="InterPro" id="IPR056125">
    <property type="entry name" value="DUF7708"/>
</dbReference>
<evidence type="ECO:0000256" key="3">
    <source>
        <dbReference type="PROSITE-ProRule" id="PRU00221"/>
    </source>
</evidence>
<dbReference type="SUPFAM" id="SSF50978">
    <property type="entry name" value="WD40 repeat-like"/>
    <property type="match status" value="1"/>
</dbReference>
<keyword evidence="2" id="KW-0677">Repeat</keyword>
<feature type="domain" description="NACHT" evidence="4">
    <location>
        <begin position="353"/>
        <end position="502"/>
    </location>
</feature>
<dbReference type="Gene3D" id="2.130.10.10">
    <property type="entry name" value="YVTN repeat-like/Quinoprotein amine dehydrogenase"/>
    <property type="match status" value="1"/>
</dbReference>
<dbReference type="PROSITE" id="PS50294">
    <property type="entry name" value="WD_REPEATS_REGION"/>
    <property type="match status" value="1"/>
</dbReference>
<protein>
    <recommendedName>
        <fullName evidence="4">NACHT domain-containing protein</fullName>
    </recommendedName>
</protein>
<dbReference type="SMART" id="SM00320">
    <property type="entry name" value="WD40"/>
    <property type="match status" value="3"/>
</dbReference>
<feature type="repeat" description="WD" evidence="3">
    <location>
        <begin position="866"/>
        <end position="898"/>
    </location>
</feature>
<dbReference type="Proteomes" id="UP000250140">
    <property type="component" value="Unassembled WGS sequence"/>
</dbReference>
<name>A0A8E2EP87_9PEZI</name>
<dbReference type="PROSITE" id="PS50837">
    <property type="entry name" value="NACHT"/>
    <property type="match status" value="1"/>
</dbReference>
<evidence type="ECO:0000313" key="5">
    <source>
        <dbReference type="EMBL" id="OCL02377.1"/>
    </source>
</evidence>
<dbReference type="PANTHER" id="PTHR19848:SF8">
    <property type="entry name" value="F-BOX AND WD REPEAT DOMAIN CONTAINING 7"/>
    <property type="match status" value="1"/>
</dbReference>
<dbReference type="InterPro" id="IPR019775">
    <property type="entry name" value="WD40_repeat_CS"/>
</dbReference>
<dbReference type="PROSITE" id="PS00678">
    <property type="entry name" value="WD_REPEATS_1"/>
    <property type="match status" value="1"/>
</dbReference>
<proteinExistence type="predicted"/>
<keyword evidence="6" id="KW-1185">Reference proteome</keyword>
<dbReference type="Pfam" id="PF00400">
    <property type="entry name" value="WD40"/>
    <property type="match status" value="3"/>
</dbReference>
<dbReference type="PANTHER" id="PTHR19848">
    <property type="entry name" value="WD40 REPEAT PROTEIN"/>
    <property type="match status" value="1"/>
</dbReference>
<evidence type="ECO:0000256" key="1">
    <source>
        <dbReference type="ARBA" id="ARBA00022574"/>
    </source>
</evidence>
<dbReference type="Gene3D" id="3.40.50.300">
    <property type="entry name" value="P-loop containing nucleotide triphosphate hydrolases"/>
    <property type="match status" value="1"/>
</dbReference>
<gene>
    <name evidence="5" type="ORF">AOQ84DRAFT_382741</name>
</gene>